<evidence type="ECO:0000313" key="6">
    <source>
        <dbReference type="Proteomes" id="UP000215896"/>
    </source>
</evidence>
<evidence type="ECO:0000256" key="2">
    <source>
        <dbReference type="ARBA" id="ARBA00009942"/>
    </source>
</evidence>
<evidence type="ECO:0000256" key="1">
    <source>
        <dbReference type="ARBA" id="ARBA00003999"/>
    </source>
</evidence>
<dbReference type="NCBIfam" id="TIGR00333">
    <property type="entry name" value="nrdI"/>
    <property type="match status" value="1"/>
</dbReference>
<evidence type="ECO:0000313" key="5">
    <source>
        <dbReference type="EMBL" id="OYO15881.1"/>
    </source>
</evidence>
<reference evidence="5 6" key="1">
    <citation type="submission" date="2017-07" db="EMBL/GenBank/DDBJ databases">
        <title>Draft whole genome sequences of clinical Proprionibacteriaceae strains.</title>
        <authorList>
            <person name="Bernier A.-M."/>
            <person name="Bernard K."/>
            <person name="Domingo M.-C."/>
        </authorList>
    </citation>
    <scope>NUCLEOTIDE SEQUENCE [LARGE SCALE GENOMIC DNA]</scope>
    <source>
        <strain evidence="5 6">NML 030167</strain>
    </source>
</reference>
<dbReference type="InterPro" id="IPR020852">
    <property type="entry name" value="RNR_Ib_NrdI_bac"/>
</dbReference>
<proteinExistence type="inferred from homology"/>
<keyword evidence="6" id="KW-1185">Reference proteome</keyword>
<evidence type="ECO:0000256" key="4">
    <source>
        <dbReference type="HAMAP-Rule" id="MF_00128"/>
    </source>
</evidence>
<dbReference type="Gene3D" id="3.40.50.360">
    <property type="match status" value="1"/>
</dbReference>
<dbReference type="InterPro" id="IPR029039">
    <property type="entry name" value="Flavoprotein-like_sf"/>
</dbReference>
<evidence type="ECO:0000256" key="3">
    <source>
        <dbReference type="ARBA" id="ARBA00020129"/>
    </source>
</evidence>
<dbReference type="PANTHER" id="PTHR37297">
    <property type="entry name" value="PROTEIN NRDI"/>
    <property type="match status" value="1"/>
</dbReference>
<accession>A0A4R6LWP7</accession>
<name>A0A255GJX3_9ACTN</name>
<protein>
    <recommendedName>
        <fullName evidence="3 4">Protein NrdI</fullName>
    </recommendedName>
</protein>
<accession>A0A255GJX3</accession>
<dbReference type="PANTHER" id="PTHR37297:SF1">
    <property type="entry name" value="PROTEIN NRDI"/>
    <property type="match status" value="1"/>
</dbReference>
<dbReference type="RefSeq" id="WP_094358715.1">
    <property type="nucleotide sequence ID" value="NZ_NMVK01000016.1"/>
</dbReference>
<sequence length="151" mass="16723">MLPGEPHIVYFSSASGNTHRFIEKLGLAASRIPVHDRLDRLRVHRPYVLICPTYGGGREAMEGRPAGYVPKQVIRFLNDPDNRSLIRGVIAAGNTNFGPEYGRAGDVIAAKCQVPYLFRFELMGTPWEVARVRSGLAEFWNNTVDPADLAG</sequence>
<dbReference type="PIRSF" id="PIRSF005087">
    <property type="entry name" value="NrdI"/>
    <property type="match status" value="1"/>
</dbReference>
<gene>
    <name evidence="4" type="primary">nrdI</name>
    <name evidence="5" type="ORF">CGZ94_06080</name>
</gene>
<dbReference type="OrthoDB" id="350535at2"/>
<comment type="function">
    <text evidence="1 4">Probably involved in ribonucleotide reductase function.</text>
</comment>
<comment type="similarity">
    <text evidence="2 4">Belongs to the NrdI family.</text>
</comment>
<dbReference type="InterPro" id="IPR004465">
    <property type="entry name" value="RNR_NrdI"/>
</dbReference>
<dbReference type="GO" id="GO:0010181">
    <property type="term" value="F:FMN binding"/>
    <property type="evidence" value="ECO:0007669"/>
    <property type="project" value="InterPro"/>
</dbReference>
<organism evidence="5 6">
    <name type="scientific">Enemella evansiae</name>
    <dbReference type="NCBI Taxonomy" id="2016499"/>
    <lineage>
        <taxon>Bacteria</taxon>
        <taxon>Bacillati</taxon>
        <taxon>Actinomycetota</taxon>
        <taxon>Actinomycetes</taxon>
        <taxon>Propionibacteriales</taxon>
        <taxon>Propionibacteriaceae</taxon>
        <taxon>Enemella</taxon>
    </lineage>
</organism>
<dbReference type="Proteomes" id="UP000215896">
    <property type="component" value="Unassembled WGS sequence"/>
</dbReference>
<dbReference type="Pfam" id="PF07972">
    <property type="entry name" value="Flavodoxin_NdrI"/>
    <property type="match status" value="1"/>
</dbReference>
<dbReference type="HAMAP" id="MF_00128">
    <property type="entry name" value="NrdI"/>
    <property type="match status" value="1"/>
</dbReference>
<dbReference type="EMBL" id="NMVO01000008">
    <property type="protein sequence ID" value="OYO15881.1"/>
    <property type="molecule type" value="Genomic_DNA"/>
</dbReference>
<comment type="caution">
    <text evidence="5">The sequence shown here is derived from an EMBL/GenBank/DDBJ whole genome shotgun (WGS) entry which is preliminary data.</text>
</comment>
<dbReference type="SUPFAM" id="SSF52218">
    <property type="entry name" value="Flavoproteins"/>
    <property type="match status" value="1"/>
</dbReference>
<dbReference type="AlphaFoldDB" id="A0A255GJX3"/>